<feature type="signal peptide" evidence="1">
    <location>
        <begin position="1"/>
        <end position="25"/>
    </location>
</feature>
<sequence>MTVIRGIWTAAAAMTLFLITACANGTPTGASGSSSAGPSSAPAAPAGDGLVLRVTRAGGFVPADVMLGRLPVVSVYADGRIITEGPQIAIYPAPALPNLQVQQVSPETVDALVKQALDAGVRSGDAFGKPGMADAPTTVVTVVTGGTTYSVSVVGLGEASPDDPRLSDAEKKARAKLSEFIGKLTGLPGAKGLPEPQPYRADAVAALAGPYQTPAASELPSPPPAITWPGPELPGDTLPSGRPCVAATGAQADAVLAAAKDAKATTPWVSGGEKYQVTLRPLLPDETGCGDLAGTR</sequence>
<reference evidence="2" key="2">
    <citation type="submission" date="2020-09" db="EMBL/GenBank/DDBJ databases">
        <authorList>
            <person name="Sun Q."/>
            <person name="Zhou Y."/>
        </authorList>
    </citation>
    <scope>NUCLEOTIDE SEQUENCE</scope>
    <source>
        <strain evidence="2">CGMCC 4.7299</strain>
    </source>
</reference>
<evidence type="ECO:0000313" key="2">
    <source>
        <dbReference type="EMBL" id="GGK91307.1"/>
    </source>
</evidence>
<proteinExistence type="predicted"/>
<feature type="chain" id="PRO_5038951051" evidence="1">
    <location>
        <begin position="26"/>
        <end position="296"/>
    </location>
</feature>
<protein>
    <submittedName>
        <fullName evidence="2">Uncharacterized protein</fullName>
    </submittedName>
</protein>
<dbReference type="EMBL" id="BMMX01000009">
    <property type="protein sequence ID" value="GGK91307.1"/>
    <property type="molecule type" value="Genomic_DNA"/>
</dbReference>
<dbReference type="RefSeq" id="WP_189079477.1">
    <property type="nucleotide sequence ID" value="NZ_BMMX01000009.1"/>
</dbReference>
<keyword evidence="1" id="KW-0732">Signal</keyword>
<dbReference type="AlphaFoldDB" id="A0A8J3C0V6"/>
<accession>A0A8J3C0V6</accession>
<evidence type="ECO:0000256" key="1">
    <source>
        <dbReference type="SAM" id="SignalP"/>
    </source>
</evidence>
<dbReference type="PROSITE" id="PS51257">
    <property type="entry name" value="PROKAR_LIPOPROTEIN"/>
    <property type="match status" value="1"/>
</dbReference>
<keyword evidence="3" id="KW-1185">Reference proteome</keyword>
<gene>
    <name evidence="2" type="ORF">GCM10012284_26460</name>
</gene>
<organism evidence="2 3">
    <name type="scientific">Mangrovihabitans endophyticus</name>
    <dbReference type="NCBI Taxonomy" id="1751298"/>
    <lineage>
        <taxon>Bacteria</taxon>
        <taxon>Bacillati</taxon>
        <taxon>Actinomycetota</taxon>
        <taxon>Actinomycetes</taxon>
        <taxon>Micromonosporales</taxon>
        <taxon>Micromonosporaceae</taxon>
        <taxon>Mangrovihabitans</taxon>
    </lineage>
</organism>
<dbReference type="Proteomes" id="UP000656042">
    <property type="component" value="Unassembled WGS sequence"/>
</dbReference>
<name>A0A8J3C0V6_9ACTN</name>
<comment type="caution">
    <text evidence="2">The sequence shown here is derived from an EMBL/GenBank/DDBJ whole genome shotgun (WGS) entry which is preliminary data.</text>
</comment>
<evidence type="ECO:0000313" key="3">
    <source>
        <dbReference type="Proteomes" id="UP000656042"/>
    </source>
</evidence>
<reference evidence="2" key="1">
    <citation type="journal article" date="2014" name="Int. J. Syst. Evol. Microbiol.">
        <title>Complete genome sequence of Corynebacterium casei LMG S-19264T (=DSM 44701T), isolated from a smear-ripened cheese.</title>
        <authorList>
            <consortium name="US DOE Joint Genome Institute (JGI-PGF)"/>
            <person name="Walter F."/>
            <person name="Albersmeier A."/>
            <person name="Kalinowski J."/>
            <person name="Ruckert C."/>
        </authorList>
    </citation>
    <scope>NUCLEOTIDE SEQUENCE</scope>
    <source>
        <strain evidence="2">CGMCC 4.7299</strain>
    </source>
</reference>